<dbReference type="GO" id="GO:0000917">
    <property type="term" value="P:division septum assembly"/>
    <property type="evidence" value="ECO:0007669"/>
    <property type="project" value="TreeGrafter"/>
</dbReference>
<feature type="region of interest" description="Disordered" evidence="10">
    <location>
        <begin position="40"/>
        <end position="130"/>
    </location>
</feature>
<keyword evidence="1 9" id="KW-1003">Cell membrane</keyword>
<accession>W0DSZ5</accession>
<dbReference type="GO" id="GO:0005886">
    <property type="term" value="C:plasma membrane"/>
    <property type="evidence" value="ECO:0007669"/>
    <property type="project" value="UniProtKB-SubCell"/>
</dbReference>
<evidence type="ECO:0000256" key="2">
    <source>
        <dbReference type="ARBA" id="ARBA00022519"/>
    </source>
</evidence>
<keyword evidence="2 9" id="KW-0997">Cell inner membrane</keyword>
<dbReference type="InterPro" id="IPR011919">
    <property type="entry name" value="Cell_div_ZipA"/>
</dbReference>
<sequence length="344" mass="36836">MGLVAGIWIAHRLRTRGLRASSGGGDDDDWGDEGAVHIRAHRNGHEIEPTLGGSGEDFERLLESEPGDRPSRPAALGVEPEPWPDAAGNGPASAVPDRAAPERDLPPPPETTGSEPPRAQLEPDPAAATPGASLLAGLRRRLSALGGLQEAGAPPAQAEEERAAGTPERRWASPHDDVSEPRVVGRNPLARGQHREKILVLHVVAPRNRPFTGVALGAALRRAGLALGEMAIYHYRDDEASAGGAPLFSVANMVAPGTLTDDDIANMMTPGITLFLQLHACEHPHRAFEALLETSHVLARDLGGSILDAQQSTATNQTLAHMREDMNQWLLRHRPDLLRRKADR</sequence>
<evidence type="ECO:0000313" key="12">
    <source>
        <dbReference type="EMBL" id="AHF00104.1"/>
    </source>
</evidence>
<feature type="compositionally biased region" description="Basic and acidic residues" evidence="10">
    <location>
        <begin position="57"/>
        <end position="71"/>
    </location>
</feature>
<name>W0DSZ5_9GAMM</name>
<evidence type="ECO:0000256" key="5">
    <source>
        <dbReference type="ARBA" id="ARBA00022989"/>
    </source>
</evidence>
<keyword evidence="13" id="KW-1185">Reference proteome</keyword>
<dbReference type="InterPro" id="IPR036765">
    <property type="entry name" value="ZipA_FtsZ-bd_C_sf"/>
</dbReference>
<dbReference type="SMART" id="SM00771">
    <property type="entry name" value="ZipA_C"/>
    <property type="match status" value="1"/>
</dbReference>
<evidence type="ECO:0000313" key="13">
    <source>
        <dbReference type="Proteomes" id="UP000005289"/>
    </source>
</evidence>
<dbReference type="AlphaFoldDB" id="W0DSZ5"/>
<organism evidence="12 13">
    <name type="scientific">Thioalkalivibrio paradoxus ARh 1</name>
    <dbReference type="NCBI Taxonomy" id="713585"/>
    <lineage>
        <taxon>Bacteria</taxon>
        <taxon>Pseudomonadati</taxon>
        <taxon>Pseudomonadota</taxon>
        <taxon>Gammaproteobacteria</taxon>
        <taxon>Chromatiales</taxon>
        <taxon>Ectothiorhodospiraceae</taxon>
        <taxon>Thioalkalivibrio</taxon>
    </lineage>
</organism>
<dbReference type="Proteomes" id="UP000005289">
    <property type="component" value="Chromosome"/>
</dbReference>
<dbReference type="NCBIfam" id="TIGR02205">
    <property type="entry name" value="septum_zipA"/>
    <property type="match status" value="1"/>
</dbReference>
<feature type="compositionally biased region" description="Basic and acidic residues" evidence="10">
    <location>
        <begin position="159"/>
        <end position="180"/>
    </location>
</feature>
<dbReference type="PANTHER" id="PTHR38685:SF1">
    <property type="entry name" value="CELL DIVISION PROTEIN ZIPA"/>
    <property type="match status" value="1"/>
</dbReference>
<reference evidence="12 13" key="1">
    <citation type="submission" date="2013-12" db="EMBL/GenBank/DDBJ databases">
        <authorList>
            <consortium name="DOE Joint Genome Institute"/>
            <person name="Muyzer G."/>
            <person name="Huntemann M."/>
            <person name="Han J."/>
            <person name="Chen A."/>
            <person name="Kyrpides N."/>
            <person name="Mavromatis K."/>
            <person name="Markowitz V."/>
            <person name="Palaniappan K."/>
            <person name="Ivanova N."/>
            <person name="Schaumberg A."/>
            <person name="Pati A."/>
            <person name="Liolios K."/>
            <person name="Nordberg H.P."/>
            <person name="Cantor M.N."/>
            <person name="Hua S.X."/>
            <person name="Woyke T."/>
        </authorList>
    </citation>
    <scope>NUCLEOTIDE SEQUENCE [LARGE SCALE GENOMIC DNA]</scope>
    <source>
        <strain evidence="12 13">ARh 1</strain>
    </source>
</reference>
<comment type="similarity">
    <text evidence="8">Belongs to the ZipA family.</text>
</comment>
<dbReference type="PANTHER" id="PTHR38685">
    <property type="entry name" value="CELL DIVISION PROTEIN ZIPA"/>
    <property type="match status" value="1"/>
</dbReference>
<dbReference type="HOGENOM" id="CLU_698168_0_0_6"/>
<evidence type="ECO:0000259" key="11">
    <source>
        <dbReference type="SMART" id="SM00771"/>
    </source>
</evidence>
<evidence type="ECO:0000256" key="10">
    <source>
        <dbReference type="SAM" id="MobiDB-lite"/>
    </source>
</evidence>
<feature type="domain" description="ZipA C-terminal FtsZ-binding" evidence="11">
    <location>
        <begin position="195"/>
        <end position="326"/>
    </location>
</feature>
<keyword evidence="5" id="KW-1133">Transmembrane helix</keyword>
<gene>
    <name evidence="12" type="ORF">THITH_09585</name>
</gene>
<evidence type="ECO:0000256" key="7">
    <source>
        <dbReference type="ARBA" id="ARBA00023306"/>
    </source>
</evidence>
<keyword evidence="3 8" id="KW-0132">Cell division</keyword>
<comment type="subcellular location">
    <subcellularLocation>
        <location evidence="9">Cell inner membrane</location>
        <topology evidence="9">Single-pass type I membrane protein</topology>
    </subcellularLocation>
</comment>
<proteinExistence type="inferred from homology"/>
<evidence type="ECO:0000256" key="6">
    <source>
        <dbReference type="ARBA" id="ARBA00023136"/>
    </source>
</evidence>
<keyword evidence="4 9" id="KW-0812">Transmembrane</keyword>
<evidence type="ECO:0000256" key="4">
    <source>
        <dbReference type="ARBA" id="ARBA00022692"/>
    </source>
</evidence>
<dbReference type="Gene3D" id="3.30.1400.10">
    <property type="entry name" value="ZipA, C-terminal FtsZ-binding domain"/>
    <property type="match status" value="1"/>
</dbReference>
<dbReference type="GO" id="GO:0032153">
    <property type="term" value="C:cell division site"/>
    <property type="evidence" value="ECO:0007669"/>
    <property type="project" value="TreeGrafter"/>
</dbReference>
<dbReference type="KEGG" id="tti:THITH_09585"/>
<keyword evidence="7 8" id="KW-0131">Cell cycle</keyword>
<protein>
    <recommendedName>
        <fullName evidence="8">Cell division protein ZipA</fullName>
    </recommendedName>
</protein>
<feature type="region of interest" description="Disordered" evidence="10">
    <location>
        <begin position="149"/>
        <end position="183"/>
    </location>
</feature>
<dbReference type="InterPro" id="IPR007449">
    <property type="entry name" value="ZipA_FtsZ-bd_C"/>
</dbReference>
<dbReference type="STRING" id="713585.THITH_09585"/>
<evidence type="ECO:0000256" key="3">
    <source>
        <dbReference type="ARBA" id="ARBA00022618"/>
    </source>
</evidence>
<keyword evidence="6 9" id="KW-0472">Membrane</keyword>
<dbReference type="EMBL" id="CP007029">
    <property type="protein sequence ID" value="AHF00104.1"/>
    <property type="molecule type" value="Genomic_DNA"/>
</dbReference>
<comment type="function">
    <text evidence="8">Essential cell division protein that stabilizes the FtsZ protofilaments by cross-linking them and that serves as a cytoplasmic membrane anchor for the Z ring. Also required for the recruitment to the septal ring of downstream cell division proteins.</text>
</comment>
<dbReference type="SUPFAM" id="SSF64383">
    <property type="entry name" value="Cell-division protein ZipA, C-terminal domain"/>
    <property type="match status" value="1"/>
</dbReference>
<evidence type="ECO:0000256" key="8">
    <source>
        <dbReference type="RuleBase" id="RU003612"/>
    </source>
</evidence>
<evidence type="ECO:0000256" key="9">
    <source>
        <dbReference type="RuleBase" id="RU003613"/>
    </source>
</evidence>
<dbReference type="Pfam" id="PF04354">
    <property type="entry name" value="ZipA_C"/>
    <property type="match status" value="1"/>
</dbReference>
<evidence type="ECO:0000256" key="1">
    <source>
        <dbReference type="ARBA" id="ARBA00022475"/>
    </source>
</evidence>